<dbReference type="Proteomes" id="UP000019593">
    <property type="component" value="Chromosome"/>
</dbReference>
<sequence>MPFYLEGQYAFPFLDMGYLGAEGYFGYADWDTSQTDFDPDNPEREVRVGLHYSHVVTPALRIGAFGAYSRTALVTDDLQREPYETIYGGLEAQYFFGDDFMLFGQAGVGNTFEFPPDQSSDDHEGFRDARFVRAGVTWFPLDSTAITFEYENASADSFLNGGDDSGDFSSFGLSGETVLPTDVPLEITYFARRDFYEISVGDVDLSDLTVGIGVRFLFGADTPRESWQNGRLLTAPRLPARSVDWLEALD</sequence>
<gene>
    <name evidence="1" type="ORF">roselon_01187</name>
</gene>
<reference evidence="1 2" key="1">
    <citation type="submission" date="2013-03" db="EMBL/GenBank/DDBJ databases">
        <authorList>
            <person name="Fiebig A."/>
            <person name="Goeker M."/>
            <person name="Klenk H.-P.P."/>
        </authorList>
    </citation>
    <scope>NUCLEOTIDE SEQUENCE [LARGE SCALE GENOMIC DNA]</scope>
    <source>
        <strain evidence="2">DSM 19469</strain>
    </source>
</reference>
<accession>W8RR69</accession>
<evidence type="ECO:0000313" key="1">
    <source>
        <dbReference type="EMBL" id="AHM03578.1"/>
    </source>
</evidence>
<evidence type="ECO:0000313" key="2">
    <source>
        <dbReference type="Proteomes" id="UP000019593"/>
    </source>
</evidence>
<keyword evidence="2" id="KW-1185">Reference proteome</keyword>
<dbReference type="EMBL" id="CP004372">
    <property type="protein sequence ID" value="AHM03578.1"/>
    <property type="molecule type" value="Genomic_DNA"/>
</dbReference>
<name>W8RR69_9RHOB</name>
<dbReference type="InterPro" id="IPR011250">
    <property type="entry name" value="OMP/PagP_B-barrel"/>
</dbReference>
<dbReference type="SUPFAM" id="SSF56925">
    <property type="entry name" value="OMPA-like"/>
    <property type="match status" value="1"/>
</dbReference>
<dbReference type="KEGG" id="red:roselon_01187"/>
<protein>
    <recommendedName>
        <fullName evidence="3">Outer membrane protein beta-barrel domain-containing protein</fullName>
    </recommendedName>
</protein>
<evidence type="ECO:0008006" key="3">
    <source>
        <dbReference type="Google" id="ProtNLM"/>
    </source>
</evidence>
<organism evidence="1 2">
    <name type="scientific">Roseicyclus elongatus DSM 19469</name>
    <dbReference type="NCBI Taxonomy" id="1294273"/>
    <lineage>
        <taxon>Bacteria</taxon>
        <taxon>Pseudomonadati</taxon>
        <taxon>Pseudomonadota</taxon>
        <taxon>Alphaproteobacteria</taxon>
        <taxon>Rhodobacterales</taxon>
        <taxon>Roseobacteraceae</taxon>
        <taxon>Roseicyclus</taxon>
    </lineage>
</organism>
<dbReference type="HOGENOM" id="CLU_1110737_0_0_5"/>
<proteinExistence type="predicted"/>
<dbReference type="AlphaFoldDB" id="W8RR69"/>